<feature type="coiled-coil region" evidence="1">
    <location>
        <begin position="41"/>
        <end position="75"/>
    </location>
</feature>
<evidence type="ECO:0000256" key="2">
    <source>
        <dbReference type="SAM" id="Phobius"/>
    </source>
</evidence>
<gene>
    <name evidence="3" type="ORF">ACFOW8_28770</name>
</gene>
<evidence type="ECO:0000313" key="3">
    <source>
        <dbReference type="EMBL" id="MFC4128930.1"/>
    </source>
</evidence>
<comment type="caution">
    <text evidence="3">The sequence shown here is derived from an EMBL/GenBank/DDBJ whole genome shotgun (WGS) entry which is preliminary data.</text>
</comment>
<keyword evidence="2" id="KW-1133">Transmembrane helix</keyword>
<evidence type="ECO:0000313" key="4">
    <source>
        <dbReference type="Proteomes" id="UP001595767"/>
    </source>
</evidence>
<protein>
    <recommendedName>
        <fullName evidence="5">Gas vesicle protein</fullName>
    </recommendedName>
</protein>
<evidence type="ECO:0000256" key="1">
    <source>
        <dbReference type="SAM" id="Coils"/>
    </source>
</evidence>
<keyword evidence="4" id="KW-1185">Reference proteome</keyword>
<feature type="transmembrane region" description="Helical" evidence="2">
    <location>
        <begin position="6"/>
        <end position="24"/>
    </location>
</feature>
<dbReference type="EMBL" id="JBHSBA010000016">
    <property type="protein sequence ID" value="MFC4128930.1"/>
    <property type="molecule type" value="Genomic_DNA"/>
</dbReference>
<keyword evidence="1" id="KW-0175">Coiled coil</keyword>
<accession>A0ABV8LFA8</accession>
<name>A0ABV8LFA8_9NOCA</name>
<proteinExistence type="predicted"/>
<reference evidence="4" key="1">
    <citation type="journal article" date="2019" name="Int. J. Syst. Evol. Microbiol.">
        <title>The Global Catalogue of Microorganisms (GCM) 10K type strain sequencing project: providing services to taxonomists for standard genome sequencing and annotation.</title>
        <authorList>
            <consortium name="The Broad Institute Genomics Platform"/>
            <consortium name="The Broad Institute Genome Sequencing Center for Infectious Disease"/>
            <person name="Wu L."/>
            <person name="Ma J."/>
        </authorList>
    </citation>
    <scope>NUCLEOTIDE SEQUENCE [LARGE SCALE GENOMIC DNA]</scope>
    <source>
        <strain evidence="4">CGMCC 4.7204</strain>
    </source>
</reference>
<dbReference type="Proteomes" id="UP001595767">
    <property type="component" value="Unassembled WGS sequence"/>
</dbReference>
<keyword evidence="2" id="KW-0472">Membrane</keyword>
<sequence length="124" mass="13703">MSAIWTALIGASTGLLGVIAGFFAPRSRSLDSQRADFQAVSELLARQVTDLLTRVEKLEAQHDDDAARIDALEDQHVEDTKQHLRDVRRINALAAYVQDLLAFIQRHVPTPPAPPIPPEISQDI</sequence>
<dbReference type="RefSeq" id="WP_378554811.1">
    <property type="nucleotide sequence ID" value="NZ_JBHSBA010000016.1"/>
</dbReference>
<organism evidence="3 4">
    <name type="scientific">Nocardia rhizosphaerae</name>
    <dbReference type="NCBI Taxonomy" id="1691571"/>
    <lineage>
        <taxon>Bacteria</taxon>
        <taxon>Bacillati</taxon>
        <taxon>Actinomycetota</taxon>
        <taxon>Actinomycetes</taxon>
        <taxon>Mycobacteriales</taxon>
        <taxon>Nocardiaceae</taxon>
        <taxon>Nocardia</taxon>
    </lineage>
</organism>
<keyword evidence="2" id="KW-0812">Transmembrane</keyword>
<evidence type="ECO:0008006" key="5">
    <source>
        <dbReference type="Google" id="ProtNLM"/>
    </source>
</evidence>